<dbReference type="PANTHER" id="PTHR22878">
    <property type="entry name" value="DYNEIN HEAVY CHAIN 6, AXONEMAL-LIKE-RELATED"/>
    <property type="match status" value="1"/>
</dbReference>
<dbReference type="InterPro" id="IPR003593">
    <property type="entry name" value="AAA+_ATPase"/>
</dbReference>
<evidence type="ECO:0000256" key="15">
    <source>
        <dbReference type="SAM" id="MobiDB-lite"/>
    </source>
</evidence>
<dbReference type="Gene3D" id="1.10.472.130">
    <property type="match status" value="1"/>
</dbReference>
<dbReference type="InterPro" id="IPR035699">
    <property type="entry name" value="AAA_6"/>
</dbReference>
<evidence type="ECO:0000256" key="9">
    <source>
        <dbReference type="ARBA" id="ARBA00023054"/>
    </source>
</evidence>
<dbReference type="Gene3D" id="1.20.920.20">
    <property type="match status" value="1"/>
</dbReference>
<dbReference type="FunFam" id="3.40.50.300:FF:000049">
    <property type="entry name" value="Dynein, axonemal, heavy chain 5"/>
    <property type="match status" value="1"/>
</dbReference>
<dbReference type="PROSITE" id="PS00675">
    <property type="entry name" value="SIGMA54_INTERACT_1"/>
    <property type="match status" value="1"/>
</dbReference>
<keyword evidence="17" id="KW-1185">Reference proteome</keyword>
<dbReference type="InterPro" id="IPR027417">
    <property type="entry name" value="P-loop_NTPase"/>
</dbReference>
<feature type="region of interest" description="Disordered" evidence="15">
    <location>
        <begin position="1"/>
        <end position="25"/>
    </location>
</feature>
<dbReference type="GO" id="GO:0051959">
    <property type="term" value="F:dynein light intermediate chain binding"/>
    <property type="evidence" value="ECO:0007669"/>
    <property type="project" value="InterPro"/>
</dbReference>
<dbReference type="GO" id="GO:0045505">
    <property type="term" value="F:dynein intermediate chain binding"/>
    <property type="evidence" value="ECO:0007669"/>
    <property type="project" value="InterPro"/>
</dbReference>
<dbReference type="Gene3D" id="3.40.50.300">
    <property type="entry name" value="P-loop containing nucleotide triphosphate hydrolases"/>
    <property type="match status" value="5"/>
</dbReference>
<dbReference type="Gene3D" id="1.20.1270.280">
    <property type="match status" value="1"/>
</dbReference>
<dbReference type="FunFam" id="1.10.8.1220:FF:000001">
    <property type="entry name" value="Dynein axonemal heavy chain 5"/>
    <property type="match status" value="1"/>
</dbReference>
<gene>
    <name evidence="18" type="primary">LOC100749505</name>
</gene>
<keyword evidence="13" id="KW-0966">Cell projection</keyword>
<keyword evidence="8" id="KW-0243">Dynein</keyword>
<reference evidence="18" key="1">
    <citation type="submission" date="2025-08" db="UniProtKB">
        <authorList>
            <consortium name="RefSeq"/>
        </authorList>
    </citation>
    <scope>IDENTIFICATION</scope>
</reference>
<dbReference type="FunFam" id="1.20.58.1120:FF:000001">
    <property type="entry name" value="dynein heavy chain 2, axonemal"/>
    <property type="match status" value="1"/>
</dbReference>
<dbReference type="GeneID" id="100749505"/>
<dbReference type="GO" id="GO:0005930">
    <property type="term" value="C:axoneme"/>
    <property type="evidence" value="ECO:0007669"/>
    <property type="project" value="UniProtKB-SubCell"/>
</dbReference>
<dbReference type="CTD" id="32785"/>
<dbReference type="Gene3D" id="1.20.58.1120">
    <property type="match status" value="1"/>
</dbReference>
<dbReference type="FunFam" id="1.20.920.20:FF:000001">
    <property type="entry name" value="dynein heavy chain 2, axonemal"/>
    <property type="match status" value="1"/>
</dbReference>
<evidence type="ECO:0000259" key="16">
    <source>
        <dbReference type="SMART" id="SM00382"/>
    </source>
</evidence>
<dbReference type="InterPro" id="IPR041589">
    <property type="entry name" value="DNAH3_AAA_lid_1"/>
</dbReference>
<evidence type="ECO:0000256" key="5">
    <source>
        <dbReference type="ARBA" id="ARBA00022737"/>
    </source>
</evidence>
<dbReference type="SMART" id="SM00382">
    <property type="entry name" value="AAA"/>
    <property type="match status" value="3"/>
</dbReference>
<keyword evidence="10" id="KW-0969">Cilium</keyword>
<feature type="domain" description="AAA+ ATPase" evidence="16">
    <location>
        <begin position="1683"/>
        <end position="1819"/>
    </location>
</feature>
<keyword evidence="7" id="KW-0067">ATP-binding</keyword>
<keyword evidence="9 14" id="KW-0175">Coiled coil</keyword>
<dbReference type="GO" id="GO:0005874">
    <property type="term" value="C:microtubule"/>
    <property type="evidence" value="ECO:0007669"/>
    <property type="project" value="UniProtKB-KW"/>
</dbReference>
<dbReference type="FunFam" id="3.40.50.300:FF:001143">
    <property type="entry name" value="Dynein axonemal heavy chain 6"/>
    <property type="match status" value="1"/>
</dbReference>
<dbReference type="InterPro" id="IPR024743">
    <property type="entry name" value="Dynein_HC_stalk"/>
</dbReference>
<feature type="coiled-coil region" evidence="14">
    <location>
        <begin position="2841"/>
        <end position="2910"/>
    </location>
</feature>
<evidence type="ECO:0000256" key="13">
    <source>
        <dbReference type="ARBA" id="ARBA00023273"/>
    </source>
</evidence>
<dbReference type="RefSeq" id="XP_033174733.1">
    <property type="nucleotide sequence ID" value="XM_033318842.1"/>
</dbReference>
<dbReference type="InterPro" id="IPR043160">
    <property type="entry name" value="Dynein_C_barrel"/>
</dbReference>
<evidence type="ECO:0000256" key="12">
    <source>
        <dbReference type="ARBA" id="ARBA00023212"/>
    </source>
</evidence>
<evidence type="ECO:0000256" key="10">
    <source>
        <dbReference type="ARBA" id="ARBA00023069"/>
    </source>
</evidence>
<keyword evidence="12" id="KW-0206">Cytoskeleton</keyword>
<dbReference type="FunFam" id="1.10.8.720:FF:000007">
    <property type="entry name" value="Dynein axonemal heavy chain 6"/>
    <property type="match status" value="1"/>
</dbReference>
<dbReference type="Pfam" id="PF12775">
    <property type="entry name" value="AAA_7"/>
    <property type="match status" value="1"/>
</dbReference>
<evidence type="ECO:0000256" key="6">
    <source>
        <dbReference type="ARBA" id="ARBA00022741"/>
    </source>
</evidence>
<comment type="subcellular location">
    <subcellularLocation>
        <location evidence="1">Cytoplasm</location>
        <location evidence="1">Cytoskeleton</location>
        <location evidence="1">Cilium axoneme</location>
    </subcellularLocation>
</comment>
<dbReference type="Gene3D" id="1.10.8.1220">
    <property type="match status" value="1"/>
</dbReference>
<dbReference type="InterPro" id="IPR042228">
    <property type="entry name" value="Dynein_linker_3"/>
</dbReference>
<keyword evidence="6" id="KW-0547">Nucleotide-binding</keyword>
<feature type="compositionally biased region" description="Basic and acidic residues" evidence="15">
    <location>
        <begin position="1"/>
        <end position="11"/>
    </location>
</feature>
<dbReference type="Pfam" id="PF03028">
    <property type="entry name" value="Dynein_heavy"/>
    <property type="match status" value="1"/>
</dbReference>
<dbReference type="Pfam" id="PF12774">
    <property type="entry name" value="AAA_6"/>
    <property type="match status" value="1"/>
</dbReference>
<proteinExistence type="inferred from homology"/>
<keyword evidence="4" id="KW-0493">Microtubule</keyword>
<evidence type="ECO:0000256" key="8">
    <source>
        <dbReference type="ARBA" id="ARBA00023017"/>
    </source>
</evidence>
<dbReference type="GO" id="GO:0031514">
    <property type="term" value="C:motile cilium"/>
    <property type="evidence" value="ECO:0007669"/>
    <property type="project" value="UniProtKB-ARBA"/>
</dbReference>
<dbReference type="SUPFAM" id="SSF52540">
    <property type="entry name" value="P-loop containing nucleoside triphosphate hydrolases"/>
    <property type="match status" value="4"/>
</dbReference>
<dbReference type="PANTHER" id="PTHR22878:SF68">
    <property type="entry name" value="DYNEIN HEAVY CHAIN 6, AXONEMAL-LIKE"/>
    <property type="match status" value="1"/>
</dbReference>
<dbReference type="InterPro" id="IPR026983">
    <property type="entry name" value="DHC"/>
</dbReference>
<evidence type="ECO:0000256" key="14">
    <source>
        <dbReference type="SAM" id="Coils"/>
    </source>
</evidence>
<dbReference type="FunFam" id="3.40.50.300:FF:000063">
    <property type="entry name" value="dynein heavy chain 6, axonemal"/>
    <property type="match status" value="1"/>
</dbReference>
<dbReference type="Gene3D" id="3.10.490.20">
    <property type="match status" value="1"/>
</dbReference>
<dbReference type="Gene3D" id="1.10.8.720">
    <property type="entry name" value="Region D6 of dynein motor"/>
    <property type="match status" value="1"/>
</dbReference>
<dbReference type="Proteomes" id="UP000515180">
    <property type="component" value="Unplaced"/>
</dbReference>
<protein>
    <submittedName>
        <fullName evidence="18">Dynein heavy chain 6, axonemal</fullName>
    </submittedName>
</protein>
<dbReference type="FunFam" id="1.20.140.100:FF:000004">
    <property type="entry name" value="Dynein axonemal heavy chain 6"/>
    <property type="match status" value="1"/>
</dbReference>
<name>A0A6P8KZR3_BOMIM</name>
<dbReference type="InterPro" id="IPR024317">
    <property type="entry name" value="Dynein_heavy_chain_D4_dom"/>
</dbReference>
<dbReference type="FunFam" id="3.10.490.20:FF:000005">
    <property type="entry name" value="Dynein axonemal heavy chain 6"/>
    <property type="match status" value="1"/>
</dbReference>
<dbReference type="Pfam" id="PF17852">
    <property type="entry name" value="Dynein_AAA_lid"/>
    <property type="match status" value="1"/>
</dbReference>
<dbReference type="Gene3D" id="1.20.920.30">
    <property type="match status" value="1"/>
</dbReference>
<dbReference type="GO" id="GO:0030286">
    <property type="term" value="C:dynein complex"/>
    <property type="evidence" value="ECO:0007669"/>
    <property type="project" value="UniProtKB-KW"/>
</dbReference>
<comment type="similarity">
    <text evidence="2">Belongs to the dynein heavy chain family.</text>
</comment>
<evidence type="ECO:0000256" key="3">
    <source>
        <dbReference type="ARBA" id="ARBA00022490"/>
    </source>
</evidence>
<dbReference type="FunFam" id="1.20.920.30:FF:000005">
    <property type="entry name" value="Dynein, axonemal, heavy chain 2"/>
    <property type="match status" value="1"/>
</dbReference>
<dbReference type="Pfam" id="PF12777">
    <property type="entry name" value="MT"/>
    <property type="match status" value="1"/>
</dbReference>
<evidence type="ECO:0000256" key="4">
    <source>
        <dbReference type="ARBA" id="ARBA00022701"/>
    </source>
</evidence>
<dbReference type="Pfam" id="PF17857">
    <property type="entry name" value="AAA_lid_1"/>
    <property type="match status" value="1"/>
</dbReference>
<evidence type="ECO:0000256" key="2">
    <source>
        <dbReference type="ARBA" id="ARBA00008887"/>
    </source>
</evidence>
<accession>A0A6P8KZR3</accession>
<keyword evidence="5" id="KW-0677">Repeat</keyword>
<organism evidence="17 18">
    <name type="scientific">Bombus impatiens</name>
    <name type="common">Bumblebee</name>
    <dbReference type="NCBI Taxonomy" id="132113"/>
    <lineage>
        <taxon>Eukaryota</taxon>
        <taxon>Metazoa</taxon>
        <taxon>Ecdysozoa</taxon>
        <taxon>Arthropoda</taxon>
        <taxon>Hexapoda</taxon>
        <taxon>Insecta</taxon>
        <taxon>Pterygota</taxon>
        <taxon>Neoptera</taxon>
        <taxon>Endopterygota</taxon>
        <taxon>Hymenoptera</taxon>
        <taxon>Apocrita</taxon>
        <taxon>Aculeata</taxon>
        <taxon>Apoidea</taxon>
        <taxon>Anthophila</taxon>
        <taxon>Apidae</taxon>
        <taxon>Bombus</taxon>
        <taxon>Pyrobombus</taxon>
    </lineage>
</organism>
<dbReference type="Gene3D" id="6.10.140.1060">
    <property type="match status" value="1"/>
</dbReference>
<dbReference type="Gene3D" id="1.20.140.100">
    <property type="entry name" value="Dynein heavy chain, N-terminal domain 2"/>
    <property type="match status" value="1"/>
</dbReference>
<dbReference type="InterPro" id="IPR043157">
    <property type="entry name" value="Dynein_AAA1S"/>
</dbReference>
<dbReference type="InterPro" id="IPR041466">
    <property type="entry name" value="Dynein_AAA5_ext"/>
</dbReference>
<keyword evidence="11" id="KW-0505">Motor protein</keyword>
<evidence type="ECO:0000313" key="18">
    <source>
        <dbReference type="RefSeq" id="XP_033174733.1"/>
    </source>
</evidence>
<dbReference type="FunFam" id="1.10.8.710:FF:000004">
    <property type="entry name" value="Dynein axonemal heavy chain 6"/>
    <property type="match status" value="1"/>
</dbReference>
<dbReference type="Gene3D" id="1.10.8.710">
    <property type="match status" value="1"/>
</dbReference>
<dbReference type="Gene3D" id="3.20.180.20">
    <property type="entry name" value="Dynein heavy chain, N-terminal domain 2"/>
    <property type="match status" value="1"/>
</dbReference>
<dbReference type="GO" id="GO:0005524">
    <property type="term" value="F:ATP binding"/>
    <property type="evidence" value="ECO:0007669"/>
    <property type="project" value="UniProtKB-KW"/>
</dbReference>
<sequence>MDRNDKHKSSEENMPDVSSFKESEKNSGLFTVFQSSANKLPFKLCRQPPRSYKTRKDEIPFFIPHKKLLEKIEYKPEIREPLTGFSAHQEKIRKQIHKPRISLTKVEEKKVLTKDVTSDTGVESKETISWAFQKYKKETDFDAPRFIDQLELIRQLREDRKVGFFYMIYAVDRSSKYFTPYALKVVQYKDVGKTYMTISASGVTQYSPDEMSFTPIEHWEREYIFYLKLLKIRTFIMFRMWKALYVWKKSVSYKKFVMAKNYLKENLFVSDSILSKALLEIKSMCSVFLDSSFFDNSILEKILLFYFVEKQFTKLELLRNKLDEFRRLAIDIVNNACLGALLNAGYTPDDSNITIEQTAYGKLGEFGVAKFKMPKDGILKMSYIEQARKREKCYRLSCFIHLVDYMQTNMMHDLLLNTYREFIQLLKIYTEFLPNDESIDNDIIDLPLKENRPPSHRIQLPYWVVDLLILPTSEIIMDPSESILLFVIRTIQTMWEENLYAIKPLLSDPFFHSFTRPMINHKIEERICGYPPEVQKVLEQDPITLAFKTELKEIFEKNLAAIKRYCQRFNQIKQFYYEDTTFDEDIIRDNRDVKLFREWSIRYKKEVDLINNVVDFQPFGLFFIQLERFKGAAETAPRGKLSVIEAVMPGLGKSRVDALLTQAIDAINYLETVPVTTEEYVAYIKFVDQAQQSVDDMESQLDYVKELYDTMEEFAFPIPSMDMANYLGIGSHFTSLRLVVENRLEERPKLINKFDAQLQKDITALNEEISEIHDEIMQPWLLDYESDVDACLNTLKELDKRLAACATKAEEYRAHQRTFKLEQTRFDSLDQVMNELKLRTLLWESLTSWEYAIHEWYTAEFDTLDVEEITAVTMRTMKHIIQLERGLPPNKIVPNLKENVEIIRNKLPILGYLRNPDLKDRHWEKIEEILNYTFKPDEKKTWTRMEELGAFLKPQELMEVAAAASSEANLENMLKKVIDTWEDLKFIIVPYREGKDVFIIGSLEEIQTAMDESNINLQTINASRHVGPIRPVVEEWVEKLDLFMVTLEAWQYLQQQWLYLEAIFSAPDIQRQLPMEAKLFIEVDRFWKDLMRRTHKAPLAMPACTQPGLLEQFEENNRMLDEVMKCLEAYLETKRVAFPRFFFLSNDELLEILAQTKNPHAVQRHLQKCFDAIYRLEFAMKENESGEIVLTTDIVAMISPEGEKVSLGKGLKARGNVEDWLGRVEEAMFSILRRRMKEGIKDLAEKGREQFLYMHPSQIILAVCQIFWTRDIHIILDSTENVIEKMKAFEQKCFADLNELATMVRKELPQLIRDVIINLVTIDVHARDIVTTLVENRVMSSTSFDWLKALRYYWDEELDNCLTRMSNSKYLYGYEYLGAQKRLVITPLTDKCYLCLMGALQLDLGGAPAGPAGTGKTETTKDLAKAVAVQCVVFNCSEGLDYRMMGRFFSGLATSGAWCCFDEFNRIDIEVLSVIAQQLITIRNAKIARANEFMFEGRMIKLVMSCATFITMNPGYAGRTELPDNLKALFRPFAMMVPDYKLIAEVTLYSEGFESSKSLSQKMTLMYTLSSEQLSQQDHYDFGMRAVKSVLVMAGSLKRNNPDKPEDVVLIRALRESNIPKFLRDDAELFEGIVGDLFPGIEIPEEEYGILRDTAIEIMKEAGLQPEVCILKKITQLHECLQVRHGVMLVGPTGSGKTTVLRTLANTYSRLYEMGIPGPCYQPVHVYLINPKAVTIGELYGKVDIMTNEWQDGLIGFTVRHACSFTTEDHQWIVCDGPVDAVWIENMNTVLDDNKMLCLANSERIKFTPYMRMLFEVMDLAQASPATVSRCGMVYVDPTELKWMPYVKSWLDTLPDAIVRNEHRLQIIELFEKYFEEGLIFCRKNCVCPILQVDISKASMTCSILEYILNEPDAIERTTEKARIRTFLAQSFVFAYLWAVGGNVNDASRSVFEAFVRKQFEDDEDAFLPSIDLWEIYVNVQQHRLDSWTDIMPQFIYDSEVPFFDILVPTVDTVRFGYLMKKLVGINKPVFFTGDTGVGKSVITKVVLNNLEDSQLWVPINLIFSAQTSSGRTQEILELKLERRKRTVLGAPIGKRVCVFVDDVNMPKLDTYGSQPPIELLRQLLDFHGMYDKEKLFWKHIEDVVFTVACAPPGGGRNPLTPRFVRHFAMLFIPAPIELSLKGIFKAIMNGFLEDFVESVKQIGDRIVNAAVDVYQRIATDLLPTPEKSHYIFNLRDLSKCIQGIMQVDAAVIKQPIEMYRLFCHECLRVFHDRLINVQDKSYFLKLLNNICINAFGMEVMRLPDEEIIEKPPILLFGDFMSFGAAREQRIYEELTEISKVRRTLEDYLEDYRFSVGKDMRIIFFMDAIEHICRLARILRSERGNGLLIGVGGMGKQSLTRLASHLNGYKCYQIEVTRTYDKNSWHEDLRRFYFEPGTEAKHTTFLFTDTQIVLEEFLEDINNTLNTGEVPNLYEADELEKVIIATRPAAKQAGIHEGNRDAIYQYFIGRVRNQLHLMICMSPIGDSFRRRCRMFPSLVNCCTIDWFTKWPDDALLSVAESSLATIVPKDSGKLTNLSIMCVLIHESVEEVTARFFIEMRRRYYTTPSSYLELLKLFQTTLERKKKEIELLKSKIANGLNKLRETNEMVGVMKEQLIILAPKLKTSTDEVSNLVRILAKQQVECDKVKYVVMAEEEVAKAKAEETATLEADARQDLEAAMPALLEAQKALEALNKSDINEIRVFHKPPHLVRFVMEAVNLLLGEKTDWPTAKLVLGDIHFLDRLMAYPKDDISDKLLEKLQEYIQHPEFRPDLVARQSKACRSMCIWVRAMDGYAKIYRVVEPKRQRLHKAEEELREIEEVLALKQQELVTVENKIKELQKQYDAAIENLNKLEAEMELAETRLNRSGRLTSALVDERVRWEELTRGFDKQIINLTGDTLVAAGALAYLGAFTNEYREELIQTWLSSCKDYDIKTTENYSLIAILVDAYEIRLWNTYGLPRDKVSTENAIFVTQASRWPLMIDPQEQVTAATFLICFKLFESNIVSQQYSICIQANRWIRNMEQENNLKICKLTDTHLMRILEASIRLGTPVLIQEVGEVLDPSLEPILLKQIFTLGGRTLIRFGDIDVEYDSNFKLYITTKIANPHYLPEICIKVTIVNFTVTMAGLEEQILADVVRLERPDLETMRNDLIIKINADKGQLQSIEDRILTLLYGAGDDILDNEDLIETLNDSKETSAIIATRLIESEATEKKITVAREKYRSVANRGSVLYFVVANLANIDPMYQFSLKYFSQLFNTVIETTEKEADLQRRLQTLLNEITLAIYTNVSRGLFEKHKLIFSFMLNIAVHINEQIVSQAQWNFMLRGPTRIVVEEIPNYPSLTPKMWTSINYLANTFNKFKNVLNDAFKKIPLTLGYFKEEINIIPTNQTIAMQNWDEILTDIEKLMLIKSLKEEVLIFAITAYVSNNLGPKFVESPMATLQLLFADTSNKIPLIFILTTGSDPFSAFQKFAHDMGFSDRCDSISLGQGQGPIAEGHLRAGTIEGRWVFLQNCHLAVSWMINMEQLILEIAEEPEGIIHNDFRLFLSSMPSAAFPVSVLQNSVKVTNEPPKGLKANIKRALHELDEEYFEHHHLGESWRRIIFGICFFHAIIQERKKFGPLGWNILYEFNDSDRECCLLNLKLFCVQDRIHWNALIYTTGEITYGGRVTDSWDLRCMKTILAIFFSPKSLDINYVYSPSGKYYCPVYNTLQEYQDFVETFPIIDDPEIFGMHENANIAYQLKEAQFVLNTILEVQPQESITDQDKSSSDVAYEIADMIKDRIQLQIDITKCNPEHLKRDSMGRLPSLSTVLVHEVDRYNILLKKIHISIENLQRAIKGFVVMSEELENVFVALVNNQVPQMWHNVNVYPSLKTLGSWIRNLELRIDFIQIWLIDIKPISFWISGLSFPQGFLTGMLQTCARKYNIPIDHLKLDFIATKVVLDQEDIEIEHKKAEKEVIQVYKNLQVPEDGVLIHGLFIDAGRWDFGSMLLVDANIGEMNPSLPVLHINPVLELPKDDSRYVCPLYKTAVRAGVLSTTGHSTNFVVAVLLASEKEQSYWILKGTALLIEIVN</sequence>
<dbReference type="GO" id="GO:0007018">
    <property type="term" value="P:microtubule-based movement"/>
    <property type="evidence" value="ECO:0007669"/>
    <property type="project" value="InterPro"/>
</dbReference>
<dbReference type="Pfam" id="PF12780">
    <property type="entry name" value="AAA_8"/>
    <property type="match status" value="1"/>
</dbReference>
<dbReference type="GO" id="GO:0008569">
    <property type="term" value="F:minus-end-directed microtubule motor activity"/>
    <property type="evidence" value="ECO:0007669"/>
    <property type="project" value="InterPro"/>
</dbReference>
<dbReference type="InterPro" id="IPR004273">
    <property type="entry name" value="Dynein_heavy_D6_P-loop"/>
</dbReference>
<feature type="coiled-coil region" evidence="14">
    <location>
        <begin position="2614"/>
        <end position="2641"/>
    </location>
</feature>
<dbReference type="OrthoDB" id="447173at2759"/>
<feature type="domain" description="AAA+ ATPase" evidence="16">
    <location>
        <begin position="2026"/>
        <end position="2174"/>
    </location>
</feature>
<evidence type="ECO:0000256" key="11">
    <source>
        <dbReference type="ARBA" id="ARBA00023175"/>
    </source>
</evidence>
<dbReference type="Gene3D" id="1.10.287.2620">
    <property type="match status" value="1"/>
</dbReference>
<dbReference type="Pfam" id="PF18198">
    <property type="entry name" value="AAA_lid_11"/>
    <property type="match status" value="1"/>
</dbReference>
<dbReference type="FunFam" id="3.40.50.300:FF:002141">
    <property type="entry name" value="Dynein heavy chain"/>
    <property type="match status" value="1"/>
</dbReference>
<dbReference type="Pfam" id="PF18199">
    <property type="entry name" value="Dynein_C"/>
    <property type="match status" value="1"/>
</dbReference>
<dbReference type="InterPro" id="IPR013602">
    <property type="entry name" value="Dynein_heavy_linker"/>
</dbReference>
<dbReference type="FunFam" id="3.40.50.300:FF:000362">
    <property type="entry name" value="Dynein, axonemal, heavy chain 6"/>
    <property type="match status" value="1"/>
</dbReference>
<dbReference type="FunFam" id="3.20.180.20:FF:000004">
    <property type="entry name" value="Dynein axonemal heavy chain 6"/>
    <property type="match status" value="1"/>
</dbReference>
<feature type="domain" description="AAA+ ATPase" evidence="16">
    <location>
        <begin position="1402"/>
        <end position="1505"/>
    </location>
</feature>
<dbReference type="Pfam" id="PF12781">
    <property type="entry name" value="AAA_9"/>
    <property type="match status" value="2"/>
</dbReference>
<keyword evidence="3" id="KW-0963">Cytoplasm</keyword>
<feature type="coiled-coil region" evidence="14">
    <location>
        <begin position="755"/>
        <end position="815"/>
    </location>
</feature>
<evidence type="ECO:0000256" key="7">
    <source>
        <dbReference type="ARBA" id="ARBA00022840"/>
    </source>
</evidence>
<dbReference type="InterPro" id="IPR035706">
    <property type="entry name" value="AAA_9"/>
</dbReference>
<dbReference type="InterPro" id="IPR025662">
    <property type="entry name" value="Sigma_54_int_dom_ATP-bd_1"/>
</dbReference>
<dbReference type="InterPro" id="IPR041228">
    <property type="entry name" value="Dynein_C"/>
</dbReference>
<evidence type="ECO:0000256" key="1">
    <source>
        <dbReference type="ARBA" id="ARBA00004430"/>
    </source>
</evidence>
<dbReference type="InterPro" id="IPR041658">
    <property type="entry name" value="AAA_lid_11"/>
</dbReference>
<dbReference type="InterPro" id="IPR042219">
    <property type="entry name" value="AAA_lid_11_sf"/>
</dbReference>
<dbReference type="Pfam" id="PF08393">
    <property type="entry name" value="DHC_N2"/>
    <property type="match status" value="1"/>
</dbReference>
<dbReference type="InterPro" id="IPR042222">
    <property type="entry name" value="Dynein_2_N"/>
</dbReference>
<evidence type="ECO:0000313" key="17">
    <source>
        <dbReference type="Proteomes" id="UP000515180"/>
    </source>
</evidence>